<organism evidence="15 16">
    <name type="scientific">Cyprinodon variegatus</name>
    <name type="common">Sheepshead minnow</name>
    <dbReference type="NCBI Taxonomy" id="28743"/>
    <lineage>
        <taxon>Eukaryota</taxon>
        <taxon>Metazoa</taxon>
        <taxon>Chordata</taxon>
        <taxon>Craniata</taxon>
        <taxon>Vertebrata</taxon>
        <taxon>Euteleostomi</taxon>
        <taxon>Actinopterygii</taxon>
        <taxon>Neopterygii</taxon>
        <taxon>Teleostei</taxon>
        <taxon>Neoteleostei</taxon>
        <taxon>Acanthomorphata</taxon>
        <taxon>Ovalentaria</taxon>
        <taxon>Atherinomorphae</taxon>
        <taxon>Cyprinodontiformes</taxon>
        <taxon>Cyprinodontidae</taxon>
        <taxon>Cyprinodon</taxon>
    </lineage>
</organism>
<evidence type="ECO:0000256" key="2">
    <source>
        <dbReference type="ARBA" id="ARBA00010940"/>
    </source>
</evidence>
<dbReference type="GO" id="GO:0001946">
    <property type="term" value="P:lymphangiogenesis"/>
    <property type="evidence" value="ECO:0007669"/>
    <property type="project" value="UniProtKB-ARBA"/>
</dbReference>
<keyword evidence="9" id="KW-0131">Cell cycle</keyword>
<feature type="domain" description="E2F/DP family winged-helix DNA-binding" evidence="14">
    <location>
        <begin position="75"/>
        <end position="143"/>
    </location>
</feature>
<accession>A0A3Q2CF40</accession>
<reference evidence="15" key="2">
    <citation type="submission" date="2025-09" db="UniProtKB">
        <authorList>
            <consortium name="Ensembl"/>
        </authorList>
    </citation>
    <scope>IDENTIFICATION</scope>
</reference>
<evidence type="ECO:0000259" key="14">
    <source>
        <dbReference type="SMART" id="SM01372"/>
    </source>
</evidence>
<evidence type="ECO:0000256" key="8">
    <source>
        <dbReference type="ARBA" id="ARBA00023242"/>
    </source>
</evidence>
<dbReference type="GO" id="GO:0090575">
    <property type="term" value="C:RNA polymerase II transcription regulator complex"/>
    <property type="evidence" value="ECO:0007669"/>
    <property type="project" value="TreeGrafter"/>
</dbReference>
<keyword evidence="3" id="KW-0678">Repressor</keyword>
<dbReference type="GO" id="GO:0002040">
    <property type="term" value="P:sprouting angiogenesis"/>
    <property type="evidence" value="ECO:0007669"/>
    <property type="project" value="UniProtKB-ARBA"/>
</dbReference>
<dbReference type="Pfam" id="PF02319">
    <property type="entry name" value="WHD_E2F_TDP"/>
    <property type="match status" value="2"/>
</dbReference>
<keyword evidence="7 12" id="KW-0804">Transcription</keyword>
<dbReference type="InterPro" id="IPR036388">
    <property type="entry name" value="WH-like_DNA-bd_sf"/>
</dbReference>
<evidence type="ECO:0000313" key="16">
    <source>
        <dbReference type="Proteomes" id="UP000265020"/>
    </source>
</evidence>
<dbReference type="PANTHER" id="PTHR12081">
    <property type="entry name" value="TRANSCRIPTION FACTOR E2F"/>
    <property type="match status" value="1"/>
</dbReference>
<evidence type="ECO:0000256" key="1">
    <source>
        <dbReference type="ARBA" id="ARBA00004123"/>
    </source>
</evidence>
<evidence type="ECO:0000256" key="4">
    <source>
        <dbReference type="ARBA" id="ARBA00023015"/>
    </source>
</evidence>
<keyword evidence="6" id="KW-0010">Activator</keyword>
<evidence type="ECO:0000256" key="3">
    <source>
        <dbReference type="ARBA" id="ARBA00022491"/>
    </source>
</evidence>
<keyword evidence="5 12" id="KW-0238">DNA-binding</keyword>
<dbReference type="GeneTree" id="ENSGT00940000158651"/>
<dbReference type="FunFam" id="1.10.10.10:FF:000073">
    <property type="entry name" value="E2F transcription factor 8"/>
    <property type="match status" value="1"/>
</dbReference>
<comment type="similarity">
    <text evidence="2 12">Belongs to the E2F/DP family.</text>
</comment>
<comment type="function">
    <text evidence="11">Atypical E2F transcription factor that participates in various processes such as angiogenesis and polyploidization of specialized cells. Mainly acts as a transcription repressor that binds DNA independently of DP proteins and specifically recognizes the E2 recognition site 5'-TTTC[CG]CGC-3'. Directly represses transcription of classical E2F transcription factors such as e2f1. Acts as a regulator of S-phase by recognizing and binding the E2-related site 5'-TTCCCGCC-3' and mediating repression of G1/S-regulated genes. Acts as a promoter of sprouting angiogenesis, possibly by acting as a transcription activator and promoting expression of vegfa.</text>
</comment>
<dbReference type="InterPro" id="IPR003316">
    <property type="entry name" value="E2F_WHTH_DNA-bd_dom"/>
</dbReference>
<evidence type="ECO:0000256" key="5">
    <source>
        <dbReference type="ARBA" id="ARBA00023125"/>
    </source>
</evidence>
<evidence type="ECO:0000313" key="15">
    <source>
        <dbReference type="Ensembl" id="ENSCVAP00000003664.1"/>
    </source>
</evidence>
<feature type="region of interest" description="Disordered" evidence="13">
    <location>
        <begin position="629"/>
        <end position="650"/>
    </location>
</feature>
<dbReference type="FunFam" id="1.10.10.10:FF:000100">
    <property type="entry name" value="E2F transcription factor 8"/>
    <property type="match status" value="1"/>
</dbReference>
<dbReference type="PANTHER" id="PTHR12081:SF40">
    <property type="entry name" value="TRANSCRIPTION FACTOR E2F8"/>
    <property type="match status" value="1"/>
</dbReference>
<evidence type="ECO:0000256" key="12">
    <source>
        <dbReference type="RuleBase" id="RU003796"/>
    </source>
</evidence>
<dbReference type="GO" id="GO:0045892">
    <property type="term" value="P:negative regulation of DNA-templated transcription"/>
    <property type="evidence" value="ECO:0007669"/>
    <property type="project" value="UniProtKB-ARBA"/>
</dbReference>
<dbReference type="GO" id="GO:0000981">
    <property type="term" value="F:DNA-binding transcription factor activity, RNA polymerase II-specific"/>
    <property type="evidence" value="ECO:0007669"/>
    <property type="project" value="TreeGrafter"/>
</dbReference>
<feature type="compositionally biased region" description="Low complexity" evidence="13">
    <location>
        <begin position="440"/>
        <end position="452"/>
    </location>
</feature>
<name>A0A3Q2CF40_CYPVA</name>
<feature type="region of interest" description="Disordered" evidence="13">
    <location>
        <begin position="507"/>
        <end position="563"/>
    </location>
</feature>
<evidence type="ECO:0000256" key="11">
    <source>
        <dbReference type="ARBA" id="ARBA00058973"/>
    </source>
</evidence>
<dbReference type="Gene3D" id="1.10.10.10">
    <property type="entry name" value="Winged helix-like DNA-binding domain superfamily/Winged helix DNA-binding domain"/>
    <property type="match status" value="2"/>
</dbReference>
<evidence type="ECO:0000256" key="13">
    <source>
        <dbReference type="SAM" id="MobiDB-lite"/>
    </source>
</evidence>
<evidence type="ECO:0000256" key="6">
    <source>
        <dbReference type="ARBA" id="ARBA00023159"/>
    </source>
</evidence>
<evidence type="ECO:0000256" key="9">
    <source>
        <dbReference type="ARBA" id="ARBA00023306"/>
    </source>
</evidence>
<keyword evidence="16" id="KW-1185">Reference proteome</keyword>
<proteinExistence type="inferred from homology"/>
<dbReference type="InterPro" id="IPR015633">
    <property type="entry name" value="E2F"/>
</dbReference>
<dbReference type="GO" id="GO:0045944">
    <property type="term" value="P:positive regulation of transcription by RNA polymerase II"/>
    <property type="evidence" value="ECO:0007669"/>
    <property type="project" value="UniProtKB-ARBA"/>
</dbReference>
<protein>
    <recommendedName>
        <fullName evidence="10">Transcription factor E2F8</fullName>
    </recommendedName>
</protein>
<dbReference type="AlphaFoldDB" id="A0A3Q2CF40"/>
<reference evidence="15" key="1">
    <citation type="submission" date="2025-08" db="UniProtKB">
        <authorList>
            <consortium name="Ensembl"/>
        </authorList>
    </citation>
    <scope>IDENTIFICATION</scope>
</reference>
<dbReference type="SUPFAM" id="SSF46785">
    <property type="entry name" value="Winged helix' DNA-binding domain"/>
    <property type="match status" value="2"/>
</dbReference>
<feature type="domain" description="E2F/DP family winged-helix DNA-binding" evidence="14">
    <location>
        <begin position="220"/>
        <end position="306"/>
    </location>
</feature>
<dbReference type="InterPro" id="IPR036390">
    <property type="entry name" value="WH_DNA-bd_sf"/>
</dbReference>
<evidence type="ECO:0000256" key="10">
    <source>
        <dbReference type="ARBA" id="ARBA00039673"/>
    </source>
</evidence>
<keyword evidence="4 12" id="KW-0805">Transcription regulation</keyword>
<dbReference type="GO" id="GO:0008045">
    <property type="term" value="P:motor neuron axon guidance"/>
    <property type="evidence" value="ECO:0007669"/>
    <property type="project" value="UniProtKB-ARBA"/>
</dbReference>
<dbReference type="GO" id="GO:0000978">
    <property type="term" value="F:RNA polymerase II cis-regulatory region sequence-specific DNA binding"/>
    <property type="evidence" value="ECO:0007669"/>
    <property type="project" value="InterPro"/>
</dbReference>
<comment type="subcellular location">
    <subcellularLocation>
        <location evidence="1 12">Nucleus</location>
    </subcellularLocation>
</comment>
<feature type="region of interest" description="Disordered" evidence="13">
    <location>
        <begin position="414"/>
        <end position="453"/>
    </location>
</feature>
<dbReference type="SMART" id="SM01372">
    <property type="entry name" value="E2F_TDP"/>
    <property type="match status" value="2"/>
</dbReference>
<evidence type="ECO:0000256" key="7">
    <source>
        <dbReference type="ARBA" id="ARBA00023163"/>
    </source>
</evidence>
<dbReference type="Ensembl" id="ENSCVAT00000009665.1">
    <property type="protein sequence ID" value="ENSCVAP00000003664.1"/>
    <property type="gene ID" value="ENSCVAG00000004920.1"/>
</dbReference>
<feature type="compositionally biased region" description="Polar residues" evidence="13">
    <location>
        <begin position="633"/>
        <end position="645"/>
    </location>
</feature>
<dbReference type="Proteomes" id="UP000265020">
    <property type="component" value="Unassembled WGS sequence"/>
</dbReference>
<keyword evidence="8 12" id="KW-0539">Nucleus</keyword>
<sequence>TTKEKCLRTSVLRKTEATSADPWTPTSNLKMLISAASPEIRNREKEMCMETDERDGLEPTQESENCEESEKMISRKDKSLGLLCHKFLARYPDYPDSALTDICLDDVAAQLTVERRRIYDIMNVLESLHMVSRSAKNRYSWHGRTKLAETLAILKHVGEKHKYGQQMQQIRQRVADGEFDFNGEEKENKDVVDVDGGEQKELFFVEHPGVEFKAASVNSRKDKSLRVMSQKFVMLFLVSNPHVVSLDMAAKILIGEDHVTDQDKSKFKTKVRRLYDIANVLRSLKLIEKFHVSEAGSRKPAFKWIGPVELPPLKDLTKSSPECPSKKKKVLEPSVENCAKNLFPSSGGKRSFTRHPSLIKLAKSIQDDRRKINSAPSSPVKCVLASHSKGSCLCSRPKETPEPSAPERDTAAEMLQPSSSGPMDPPKLPLLTATQEPGGHRTPTTPQTGRGPVSFIPAQCSPLIPVLIPQQRGNGPYAVYLHPSSLRSNPLSRPQPTSLAVRSMTFEDKTGQSPNTPSAAKSHLLVKESDGSPLTLKRQRSDSTSESSPSKAKRSDSNLKVNRNTCGTLVPAGYLIPISQQSLISYKELQSSGEESGKASPSYNIYQTPTAGVYLFFLVTPTNLRMNKPPNAASVSSPHTTQQPHRLSGPSPAILNFTLQNFGLISSPGGTFASSQTPERSGTLPSPLTLQQRGMVFIKPVSPVPVQQGLPGQPLTLISVQQPLMTTPKGTGLPQHSFFHTPVPLSPLAAMVTTNGQPATKTVYIPQRKLDVSPEDS</sequence>